<gene>
    <name evidence="1" type="ORF">BV97_02000</name>
</gene>
<sequence length="33" mass="3918">MRLTFDTEVTEIKAGIGVMRQRLRNRLEVGRDR</sequence>
<evidence type="ECO:0000313" key="2">
    <source>
        <dbReference type="Proteomes" id="UP000024329"/>
    </source>
</evidence>
<reference evidence="1 2" key="1">
    <citation type="submission" date="2014-03" db="EMBL/GenBank/DDBJ databases">
        <title>Whole genome sequence of Novosphingobium resinovorum KF1.</title>
        <authorList>
            <person name="Gan H.M."/>
            <person name="Gan H.Y."/>
            <person name="Chew T.H."/>
            <person name="Savka M.A."/>
        </authorList>
    </citation>
    <scope>NUCLEOTIDE SEQUENCE [LARGE SCALE GENOMIC DNA]</scope>
    <source>
        <strain evidence="1 2">KF1</strain>
    </source>
</reference>
<proteinExistence type="predicted"/>
<evidence type="ECO:0000313" key="1">
    <source>
        <dbReference type="EMBL" id="EZP82503.1"/>
    </source>
</evidence>
<dbReference type="Proteomes" id="UP000024329">
    <property type="component" value="Unassembled WGS sequence"/>
</dbReference>
<dbReference type="EMBL" id="JFYZ01000008">
    <property type="protein sequence ID" value="EZP82503.1"/>
    <property type="molecule type" value="Genomic_DNA"/>
</dbReference>
<protein>
    <submittedName>
        <fullName evidence="1">Uncharacterized protein</fullName>
    </submittedName>
</protein>
<dbReference type="AlphaFoldDB" id="A0A031K0F1"/>
<name>A0A031K0F1_9SPHN</name>
<accession>A0A031K0F1</accession>
<organism evidence="1 2">
    <name type="scientific">Novosphingobium resinovorum</name>
    <dbReference type="NCBI Taxonomy" id="158500"/>
    <lineage>
        <taxon>Bacteria</taxon>
        <taxon>Pseudomonadati</taxon>
        <taxon>Pseudomonadota</taxon>
        <taxon>Alphaproteobacteria</taxon>
        <taxon>Sphingomonadales</taxon>
        <taxon>Sphingomonadaceae</taxon>
        <taxon>Novosphingobium</taxon>
    </lineage>
</organism>
<comment type="caution">
    <text evidence="1">The sequence shown here is derived from an EMBL/GenBank/DDBJ whole genome shotgun (WGS) entry which is preliminary data.</text>
</comment>